<dbReference type="EMBL" id="WKKF01000001">
    <property type="protein sequence ID" value="MRX53926.1"/>
    <property type="molecule type" value="Genomic_DNA"/>
</dbReference>
<dbReference type="RefSeq" id="WP_154318249.1">
    <property type="nucleotide sequence ID" value="NZ_CAJGAA010000001.1"/>
</dbReference>
<gene>
    <name evidence="2" type="ORF">GJU41_08065</name>
</gene>
<evidence type="ECO:0000313" key="3">
    <source>
        <dbReference type="Proteomes" id="UP000441585"/>
    </source>
</evidence>
<protein>
    <submittedName>
        <fullName evidence="2">EamA-like transporter family protein</fullName>
    </submittedName>
</protein>
<feature type="transmembrane region" description="Helical" evidence="1">
    <location>
        <begin position="63"/>
        <end position="81"/>
    </location>
</feature>
<dbReference type="Proteomes" id="UP000441585">
    <property type="component" value="Unassembled WGS sequence"/>
</dbReference>
<feature type="transmembrane region" description="Helical" evidence="1">
    <location>
        <begin position="30"/>
        <end position="51"/>
    </location>
</feature>
<dbReference type="PANTHER" id="PTHR34821">
    <property type="entry name" value="INNER MEMBRANE PROTEIN YDCZ"/>
    <property type="match status" value="1"/>
</dbReference>
<proteinExistence type="predicted"/>
<dbReference type="AlphaFoldDB" id="A0A6I2MAD3"/>
<organism evidence="2 3">
    <name type="scientific">Metabacillus idriensis</name>
    <dbReference type="NCBI Taxonomy" id="324768"/>
    <lineage>
        <taxon>Bacteria</taxon>
        <taxon>Bacillati</taxon>
        <taxon>Bacillota</taxon>
        <taxon>Bacilli</taxon>
        <taxon>Bacillales</taxon>
        <taxon>Bacillaceae</taxon>
        <taxon>Metabacillus</taxon>
    </lineage>
</organism>
<reference evidence="2 3" key="1">
    <citation type="submission" date="2019-11" db="EMBL/GenBank/DDBJ databases">
        <title>Bacillus idriensis genome.</title>
        <authorList>
            <person name="Konopka E.N."/>
            <person name="Newman J.D."/>
        </authorList>
    </citation>
    <scope>NUCLEOTIDE SEQUENCE [LARGE SCALE GENOMIC DNA]</scope>
    <source>
        <strain evidence="2 3">DSM 19097</strain>
    </source>
</reference>
<comment type="caution">
    <text evidence="2">The sequence shown here is derived from an EMBL/GenBank/DDBJ whole genome shotgun (WGS) entry which is preliminary data.</text>
</comment>
<dbReference type="PANTHER" id="PTHR34821:SF2">
    <property type="entry name" value="INNER MEMBRANE PROTEIN YDCZ"/>
    <property type="match status" value="1"/>
</dbReference>
<keyword evidence="1" id="KW-0472">Membrane</keyword>
<evidence type="ECO:0000256" key="1">
    <source>
        <dbReference type="SAM" id="Phobius"/>
    </source>
</evidence>
<keyword evidence="3" id="KW-1185">Reference proteome</keyword>
<evidence type="ECO:0000313" key="2">
    <source>
        <dbReference type="EMBL" id="MRX53926.1"/>
    </source>
</evidence>
<name>A0A6I2MAD3_9BACI</name>
<keyword evidence="1" id="KW-0812">Transmembrane</keyword>
<dbReference type="Pfam" id="PF04657">
    <property type="entry name" value="DMT_YdcZ"/>
    <property type="match status" value="1"/>
</dbReference>
<sequence>MYNLISAAVGAFIAIMIVFNGELSNGIGNYTSSAAIHLVGLLSISTVFLFIKKPIRFQKGLPLYLYSAGAIGVVTVLFSNISVMSLGVSVTIALGLLGQSLAAIIIDHYGMLGMKTVKFNKTKCIGLAFILFGSAVMTFY</sequence>
<keyword evidence="1" id="KW-1133">Transmembrane helix</keyword>
<accession>A0A6I2MAD3</accession>
<feature type="transmembrane region" description="Helical" evidence="1">
    <location>
        <begin position="122"/>
        <end position="139"/>
    </location>
</feature>
<feature type="transmembrane region" description="Helical" evidence="1">
    <location>
        <begin position="87"/>
        <end position="110"/>
    </location>
</feature>
<dbReference type="GO" id="GO:0005886">
    <property type="term" value="C:plasma membrane"/>
    <property type="evidence" value="ECO:0007669"/>
    <property type="project" value="TreeGrafter"/>
</dbReference>
<dbReference type="InterPro" id="IPR006750">
    <property type="entry name" value="YdcZ"/>
</dbReference>